<dbReference type="RefSeq" id="WP_259505450.1">
    <property type="nucleotide sequence ID" value="NZ_JANLCM010000001.1"/>
</dbReference>
<accession>A0ABT2GM57</accession>
<reference evidence="7" key="1">
    <citation type="submission" date="2022-08" db="EMBL/GenBank/DDBJ databases">
        <authorList>
            <person name="Deng Y."/>
            <person name="Han X.-F."/>
            <person name="Zhang Y.-Q."/>
        </authorList>
    </citation>
    <scope>NUCLEOTIDE SEQUENCE</scope>
    <source>
        <strain evidence="7">CPCC 205763</strain>
    </source>
</reference>
<feature type="transmembrane region" description="Helical" evidence="6">
    <location>
        <begin position="121"/>
        <end position="142"/>
    </location>
</feature>
<feature type="region of interest" description="Disordered" evidence="5">
    <location>
        <begin position="1"/>
        <end position="20"/>
    </location>
</feature>
<dbReference type="CDD" id="cd09322">
    <property type="entry name" value="TDT_TehA_like"/>
    <property type="match status" value="1"/>
</dbReference>
<keyword evidence="4 6" id="KW-0472">Membrane</keyword>
<feature type="transmembrane region" description="Helical" evidence="6">
    <location>
        <begin position="57"/>
        <end position="75"/>
    </location>
</feature>
<dbReference type="Pfam" id="PF03595">
    <property type="entry name" value="SLAC1"/>
    <property type="match status" value="1"/>
</dbReference>
<feature type="transmembrane region" description="Helical" evidence="6">
    <location>
        <begin position="265"/>
        <end position="286"/>
    </location>
</feature>
<protein>
    <submittedName>
        <fullName evidence="7">Transporter</fullName>
    </submittedName>
</protein>
<dbReference type="Proteomes" id="UP001165584">
    <property type="component" value="Unassembled WGS sequence"/>
</dbReference>
<evidence type="ECO:0000313" key="7">
    <source>
        <dbReference type="EMBL" id="MCS5717305.1"/>
    </source>
</evidence>
<evidence type="ECO:0000256" key="4">
    <source>
        <dbReference type="ARBA" id="ARBA00023136"/>
    </source>
</evidence>
<feature type="transmembrane region" description="Helical" evidence="6">
    <location>
        <begin position="238"/>
        <end position="258"/>
    </location>
</feature>
<sequence length="352" mass="36680">MSETIVDRRPTPTAVTEEGPPRIPLNTLAIGLGLAGVAEVWSAAVRVIGLPVGLAEVFWAVAAIAWIWLIVAHLVRGRRSGQSLTEQLRHPAQGPLAAIVPVVGMLLGSDLARWLPAVGTVLVLVSLAAAALFASWLVSTWISGRIELGAVHGGYLLPTVAAGFVAAAAAQSIGLTGLAWGAFGEGMLFWIVMTTVVILRFTTRPALPDALVPTLAVIVAPPAVGGIALFALTDDAVTPFSLAFAGIGVVLVLVQLSLIPRYRRLSFSLGFWSFTFPTAAVVAYTIDWLSVGAGDAAPILVSVVSAVLAVALSIFVATIGFFSLRIAVDARTRRRAEAVLTRADDIGAATTR</sequence>
<gene>
    <name evidence="7" type="ORF">N1027_04050</name>
</gene>
<dbReference type="PANTHER" id="PTHR37955">
    <property type="entry name" value="TELLURITE RESISTANCE PROTEIN TEHA"/>
    <property type="match status" value="1"/>
</dbReference>
<evidence type="ECO:0000256" key="3">
    <source>
        <dbReference type="ARBA" id="ARBA00022989"/>
    </source>
</evidence>
<feature type="compositionally biased region" description="Basic and acidic residues" evidence="5">
    <location>
        <begin position="1"/>
        <end position="10"/>
    </location>
</feature>
<dbReference type="InterPro" id="IPR052951">
    <property type="entry name" value="Tellurite_res_ion_channel"/>
</dbReference>
<keyword evidence="3 6" id="KW-1133">Transmembrane helix</keyword>
<feature type="transmembrane region" description="Helical" evidence="6">
    <location>
        <begin position="154"/>
        <end position="173"/>
    </location>
</feature>
<evidence type="ECO:0000256" key="6">
    <source>
        <dbReference type="SAM" id="Phobius"/>
    </source>
</evidence>
<feature type="transmembrane region" description="Helical" evidence="6">
    <location>
        <begin position="211"/>
        <end position="232"/>
    </location>
</feature>
<dbReference type="PANTHER" id="PTHR37955:SF1">
    <property type="entry name" value="DEP DOMAIN-CONTAINING PROTEIN"/>
    <property type="match status" value="1"/>
</dbReference>
<dbReference type="EMBL" id="JANLCM010000001">
    <property type="protein sequence ID" value="MCS5717305.1"/>
    <property type="molecule type" value="Genomic_DNA"/>
</dbReference>
<evidence type="ECO:0000256" key="1">
    <source>
        <dbReference type="ARBA" id="ARBA00004141"/>
    </source>
</evidence>
<dbReference type="Gene3D" id="1.50.10.150">
    <property type="entry name" value="Voltage-dependent anion channel"/>
    <property type="match status" value="1"/>
</dbReference>
<evidence type="ECO:0000313" key="8">
    <source>
        <dbReference type="Proteomes" id="UP001165584"/>
    </source>
</evidence>
<evidence type="ECO:0000256" key="5">
    <source>
        <dbReference type="SAM" id="MobiDB-lite"/>
    </source>
</evidence>
<comment type="subcellular location">
    <subcellularLocation>
        <location evidence="1">Membrane</location>
        <topology evidence="1">Multi-pass membrane protein</topology>
    </subcellularLocation>
</comment>
<name>A0ABT2GM57_9MICO</name>
<evidence type="ECO:0000256" key="2">
    <source>
        <dbReference type="ARBA" id="ARBA00022692"/>
    </source>
</evidence>
<feature type="transmembrane region" description="Helical" evidence="6">
    <location>
        <begin position="179"/>
        <end position="199"/>
    </location>
</feature>
<feature type="transmembrane region" description="Helical" evidence="6">
    <location>
        <begin position="298"/>
        <end position="324"/>
    </location>
</feature>
<keyword evidence="2 6" id="KW-0812">Transmembrane</keyword>
<dbReference type="InterPro" id="IPR038665">
    <property type="entry name" value="Voltage-dep_anion_channel_sf"/>
</dbReference>
<organism evidence="7 8">
    <name type="scientific">Herbiconiux aconitum</name>
    <dbReference type="NCBI Taxonomy" id="2970913"/>
    <lineage>
        <taxon>Bacteria</taxon>
        <taxon>Bacillati</taxon>
        <taxon>Actinomycetota</taxon>
        <taxon>Actinomycetes</taxon>
        <taxon>Micrococcales</taxon>
        <taxon>Microbacteriaceae</taxon>
        <taxon>Herbiconiux</taxon>
    </lineage>
</organism>
<proteinExistence type="predicted"/>
<keyword evidence="8" id="KW-1185">Reference proteome</keyword>
<comment type="caution">
    <text evidence="7">The sequence shown here is derived from an EMBL/GenBank/DDBJ whole genome shotgun (WGS) entry which is preliminary data.</text>
</comment>
<dbReference type="InterPro" id="IPR004695">
    <property type="entry name" value="SLAC1/Mae1/Ssu1/TehA"/>
</dbReference>